<reference evidence="1 2" key="2">
    <citation type="journal article" date="2010" name="Proc. Natl. Acad. Sci. U.S.A.">
        <title>Enigmatic, ultrasmall, uncultivated Archaea.</title>
        <authorList>
            <person name="Baker B.J."/>
            <person name="Comolli L.R."/>
            <person name="Dick G.J."/>
            <person name="Hauser L.J."/>
            <person name="Hyatt D."/>
            <person name="Dill B.D."/>
            <person name="Land M.L."/>
            <person name="Verberkmoes N.C."/>
            <person name="Hettich R.L."/>
            <person name="Banfield J.F."/>
        </authorList>
    </citation>
    <scope>NUCLEOTIDE SEQUENCE [LARGE SCALE GENOMIC DNA]</scope>
    <source>
        <strain evidence="1">ARMAN-2</strain>
    </source>
</reference>
<dbReference type="Proteomes" id="UP000332487">
    <property type="component" value="Unassembled WGS sequence"/>
</dbReference>
<gene>
    <name evidence="1" type="ORF">UNLARM2_0245</name>
</gene>
<keyword evidence="2" id="KW-1185">Reference proteome</keyword>
<sequence length="160" mass="17298">MGGSTGVLDEKVLGYVDNLTAFGIIAPVRKSLVITNKRVLILDASTTSTTAASAGFAYVFGIFGRGMANRASKDEVRETTEKLAQADLEDLLKSNPGNAALDLTDIVRVEISRKNILIKTAQKTFKYGLSNPDIWNRNSTVYDTYVQVLQAALGTKVVPK</sequence>
<name>C7DGP4_MICA2</name>
<protein>
    <submittedName>
        <fullName evidence="1">Uncharacterized protein</fullName>
    </submittedName>
</protein>
<accession>C7DGP4</accession>
<reference evidence="1 2" key="1">
    <citation type="journal article" date="2009" name="Genome Biol.">
        <title>Community-wide analysis of microbial genome sequence signatures.</title>
        <authorList>
            <person name="Dick G.J."/>
            <person name="Andersson A.F."/>
            <person name="Baker B.J."/>
            <person name="Simmons S.L."/>
            <person name="Thomas B.C."/>
            <person name="Yelton A.P."/>
            <person name="Banfield J.F."/>
        </authorList>
    </citation>
    <scope>NUCLEOTIDE SEQUENCE [LARGE SCALE GENOMIC DNA]</scope>
    <source>
        <strain evidence="1">ARMAN-2</strain>
    </source>
</reference>
<evidence type="ECO:0000313" key="2">
    <source>
        <dbReference type="Proteomes" id="UP000332487"/>
    </source>
</evidence>
<dbReference type="EMBL" id="GG697238">
    <property type="protein sequence ID" value="EET90391.1"/>
    <property type="molecule type" value="Genomic_DNA"/>
</dbReference>
<dbReference type="AlphaFoldDB" id="C7DGP4"/>
<evidence type="ECO:0000313" key="1">
    <source>
        <dbReference type="EMBL" id="EET90391.1"/>
    </source>
</evidence>
<organism evidence="1 2">
    <name type="scientific">Candidatus Micrarchaeum acidiphilum ARMAN-2</name>
    <dbReference type="NCBI Taxonomy" id="425595"/>
    <lineage>
        <taxon>Archaea</taxon>
        <taxon>Candidatus Micrarchaeota</taxon>
        <taxon>Candidatus Micrarchaeia</taxon>
        <taxon>Candidatus Micrarchaeales</taxon>
        <taxon>Candidatus Micrarchaeaceae</taxon>
        <taxon>Candidatus Micrarchaeum</taxon>
    </lineage>
</organism>
<proteinExistence type="predicted"/>